<dbReference type="Proteomes" id="UP001152798">
    <property type="component" value="Chromosome 4"/>
</dbReference>
<reference evidence="1" key="1">
    <citation type="submission" date="2022-01" db="EMBL/GenBank/DDBJ databases">
        <authorList>
            <person name="King R."/>
        </authorList>
    </citation>
    <scope>NUCLEOTIDE SEQUENCE</scope>
</reference>
<keyword evidence="2" id="KW-1185">Reference proteome</keyword>
<evidence type="ECO:0000313" key="2">
    <source>
        <dbReference type="Proteomes" id="UP001152798"/>
    </source>
</evidence>
<name>A0A9P0HBC1_NEZVI</name>
<dbReference type="EMBL" id="OV725080">
    <property type="protein sequence ID" value="CAH1398840.1"/>
    <property type="molecule type" value="Genomic_DNA"/>
</dbReference>
<gene>
    <name evidence="1" type="ORF">NEZAVI_LOCUS8413</name>
</gene>
<dbReference type="AlphaFoldDB" id="A0A9P0HBC1"/>
<organism evidence="1 2">
    <name type="scientific">Nezara viridula</name>
    <name type="common">Southern green stink bug</name>
    <name type="synonym">Cimex viridulus</name>
    <dbReference type="NCBI Taxonomy" id="85310"/>
    <lineage>
        <taxon>Eukaryota</taxon>
        <taxon>Metazoa</taxon>
        <taxon>Ecdysozoa</taxon>
        <taxon>Arthropoda</taxon>
        <taxon>Hexapoda</taxon>
        <taxon>Insecta</taxon>
        <taxon>Pterygota</taxon>
        <taxon>Neoptera</taxon>
        <taxon>Paraneoptera</taxon>
        <taxon>Hemiptera</taxon>
        <taxon>Heteroptera</taxon>
        <taxon>Panheteroptera</taxon>
        <taxon>Pentatomomorpha</taxon>
        <taxon>Pentatomoidea</taxon>
        <taxon>Pentatomidae</taxon>
        <taxon>Pentatominae</taxon>
        <taxon>Nezara</taxon>
    </lineage>
</organism>
<sequence length="125" mass="14566">MVRKCILNSVQKDRELDSNELIESSYFHLNFDKFSQSDRLYFEEVTRKLRTEWISPEADARTNYRLGDGKPASVCHARLSSRLSLTIRPAYSFHPTVCLKPHTSLHPLVYEIPQCHIPSGRIEFQ</sequence>
<proteinExistence type="predicted"/>
<evidence type="ECO:0000313" key="1">
    <source>
        <dbReference type="EMBL" id="CAH1398840.1"/>
    </source>
</evidence>
<accession>A0A9P0HBC1</accession>
<protein>
    <submittedName>
        <fullName evidence="1">Uncharacterized protein</fullName>
    </submittedName>
</protein>